<dbReference type="SMART" id="SM01323">
    <property type="entry name" value="YajC"/>
    <property type="match status" value="1"/>
</dbReference>
<evidence type="ECO:0000256" key="5">
    <source>
        <dbReference type="ARBA" id="ARBA00022692"/>
    </source>
</evidence>
<dbReference type="Pfam" id="PF02699">
    <property type="entry name" value="YajC"/>
    <property type="match status" value="1"/>
</dbReference>
<keyword evidence="3" id="KW-0813">Transport</keyword>
<dbReference type="STRING" id="1033810.HLPCO_001090"/>
<gene>
    <name evidence="11" type="ORF">HLPCO_001090</name>
</gene>
<evidence type="ECO:0000256" key="8">
    <source>
        <dbReference type="ARBA" id="ARBA00023010"/>
    </source>
</evidence>
<dbReference type="GO" id="GO:0005886">
    <property type="term" value="C:plasma membrane"/>
    <property type="evidence" value="ECO:0007669"/>
    <property type="project" value="UniProtKB-SubCell"/>
</dbReference>
<evidence type="ECO:0000256" key="1">
    <source>
        <dbReference type="ARBA" id="ARBA00004162"/>
    </source>
</evidence>
<dbReference type="eggNOG" id="COG1862">
    <property type="taxonomic scope" value="Bacteria"/>
</dbReference>
<dbReference type="PRINTS" id="PR01853">
    <property type="entry name" value="YAJCTRNLCASE"/>
</dbReference>
<feature type="transmembrane region" description="Helical" evidence="10">
    <location>
        <begin position="16"/>
        <end position="38"/>
    </location>
</feature>
<evidence type="ECO:0000256" key="7">
    <source>
        <dbReference type="ARBA" id="ARBA00022989"/>
    </source>
</evidence>
<dbReference type="EMBL" id="AFNU02000003">
    <property type="protein sequence ID" value="ERJ12750.1"/>
    <property type="molecule type" value="Genomic_DNA"/>
</dbReference>
<accession>F7PX11</accession>
<keyword evidence="7 10" id="KW-1133">Transmembrane helix</keyword>
<dbReference type="GO" id="GO:0015031">
    <property type="term" value="P:protein transport"/>
    <property type="evidence" value="ECO:0007669"/>
    <property type="project" value="UniProtKB-KW"/>
</dbReference>
<name>F7PX11_9MOLU</name>
<keyword evidence="8" id="KW-0811">Translocation</keyword>
<evidence type="ECO:0000256" key="10">
    <source>
        <dbReference type="SAM" id="Phobius"/>
    </source>
</evidence>
<reference evidence="11 12" key="1">
    <citation type="journal article" date="2011" name="J. Bacteriol.">
        <title>Genome sequence of Haloplasma contractile, an unusual contractile bacterium from a deep-sea anoxic brine lake.</title>
        <authorList>
            <person name="Antunes A."/>
            <person name="Alam I."/>
            <person name="El Dorry H."/>
            <person name="Siam R."/>
            <person name="Robertson A."/>
            <person name="Bajic V.B."/>
            <person name="Stingl U."/>
        </authorList>
    </citation>
    <scope>NUCLEOTIDE SEQUENCE [LARGE SCALE GENOMIC DNA]</scope>
    <source>
        <strain evidence="11 12">SSD-17B</strain>
    </source>
</reference>
<dbReference type="RefSeq" id="WP_008825838.1">
    <property type="nucleotide sequence ID" value="NZ_AFNU02000003.1"/>
</dbReference>
<keyword evidence="6" id="KW-0653">Protein transport</keyword>
<keyword evidence="12" id="KW-1185">Reference proteome</keyword>
<evidence type="ECO:0000256" key="6">
    <source>
        <dbReference type="ARBA" id="ARBA00022927"/>
    </source>
</evidence>
<protein>
    <submittedName>
        <fullName evidence="11">Secreted protein</fullName>
    </submittedName>
</protein>
<evidence type="ECO:0000256" key="2">
    <source>
        <dbReference type="ARBA" id="ARBA00006742"/>
    </source>
</evidence>
<evidence type="ECO:0000256" key="9">
    <source>
        <dbReference type="ARBA" id="ARBA00023136"/>
    </source>
</evidence>
<reference evidence="11 12" key="2">
    <citation type="journal article" date="2013" name="PLoS ONE">
        <title>INDIGO - INtegrated Data Warehouse of MIcrobial GenOmes with Examples from the Red Sea Extremophiles.</title>
        <authorList>
            <person name="Alam I."/>
            <person name="Antunes A."/>
            <person name="Kamau A.A."/>
            <person name="Ba Alawi W."/>
            <person name="Kalkatawi M."/>
            <person name="Stingl U."/>
            <person name="Bajic V.B."/>
        </authorList>
    </citation>
    <scope>NUCLEOTIDE SEQUENCE [LARGE SCALE GENOMIC DNA]</scope>
    <source>
        <strain evidence="11 12">SSD-17B</strain>
    </source>
</reference>
<evidence type="ECO:0000313" key="12">
    <source>
        <dbReference type="Proteomes" id="UP000005707"/>
    </source>
</evidence>
<evidence type="ECO:0000313" key="11">
    <source>
        <dbReference type="EMBL" id="ERJ12750.1"/>
    </source>
</evidence>
<dbReference type="AlphaFoldDB" id="F7PX11"/>
<dbReference type="InParanoid" id="F7PX11"/>
<dbReference type="PANTHER" id="PTHR33909:SF1">
    <property type="entry name" value="SEC TRANSLOCON ACCESSORY COMPLEX SUBUNIT YAJC"/>
    <property type="match status" value="1"/>
</dbReference>
<keyword evidence="4" id="KW-1003">Cell membrane</keyword>
<evidence type="ECO:0000256" key="3">
    <source>
        <dbReference type="ARBA" id="ARBA00022448"/>
    </source>
</evidence>
<proteinExistence type="inferred from homology"/>
<dbReference type="PANTHER" id="PTHR33909">
    <property type="entry name" value="SEC TRANSLOCON ACCESSORY COMPLEX SUBUNIT YAJC"/>
    <property type="match status" value="1"/>
</dbReference>
<sequence>MSNAILFLEGNAAEGGWMGTIGLFLPFLVVFAIVYFFMIRPEKKRRQQIYNMQKDIVQGDKIVTIGGIYGKVEQLTDYTVTIVVADGTRFKVEKGAIKGKQPEEAPKEQ</sequence>
<dbReference type="InterPro" id="IPR003849">
    <property type="entry name" value="Preprotein_translocase_YajC"/>
</dbReference>
<dbReference type="FunCoup" id="F7PX11">
    <property type="interactions" value="198"/>
</dbReference>
<keyword evidence="5 10" id="KW-0812">Transmembrane</keyword>
<organism evidence="11 12">
    <name type="scientific">Haloplasma contractile SSD-17B</name>
    <dbReference type="NCBI Taxonomy" id="1033810"/>
    <lineage>
        <taxon>Bacteria</taxon>
        <taxon>Bacillati</taxon>
        <taxon>Mycoplasmatota</taxon>
        <taxon>Mollicutes</taxon>
        <taxon>Haloplasmatales</taxon>
        <taxon>Haloplasmataceae</taxon>
        <taxon>Haloplasma</taxon>
    </lineage>
</organism>
<evidence type="ECO:0000256" key="4">
    <source>
        <dbReference type="ARBA" id="ARBA00022475"/>
    </source>
</evidence>
<comment type="caution">
    <text evidence="11">The sequence shown here is derived from an EMBL/GenBank/DDBJ whole genome shotgun (WGS) entry which is preliminary data.</text>
</comment>
<dbReference type="Proteomes" id="UP000005707">
    <property type="component" value="Unassembled WGS sequence"/>
</dbReference>
<comment type="subcellular location">
    <subcellularLocation>
        <location evidence="1">Cell membrane</location>
        <topology evidence="1">Single-pass membrane protein</topology>
    </subcellularLocation>
</comment>
<comment type="similarity">
    <text evidence="2">Belongs to the YajC family.</text>
</comment>
<dbReference type="NCBIfam" id="TIGR00739">
    <property type="entry name" value="yajC"/>
    <property type="match status" value="1"/>
</dbReference>
<keyword evidence="9 10" id="KW-0472">Membrane</keyword>